<dbReference type="OrthoDB" id="96604at2759"/>
<dbReference type="Proteomes" id="UP000688947">
    <property type="component" value="Unassembled WGS sequence"/>
</dbReference>
<sequence length="226" mass="25395">MRSTASISRIYCTTAVEACRNFEEHCQDFHRGQHHNSNYEDSPENELIRNRKTDTTDDLPQLWPLTVGESCDSDNESTCCDITGLPIAIFDYSIDSSLDSAREAICGTLNLPDIIDDVASQYCQRDIQSTPVAPAELCIDEYLLRATEGGETDDPNIFNGTTDFLNTFPTTRTQIDKFTECFAPVPWQPPLNFDLSSRSLLEKFLTIGQTSRFFPFTTPSILLSSH</sequence>
<organism evidence="1 2">
    <name type="scientific">Phytophthora cactorum</name>
    <dbReference type="NCBI Taxonomy" id="29920"/>
    <lineage>
        <taxon>Eukaryota</taxon>
        <taxon>Sar</taxon>
        <taxon>Stramenopiles</taxon>
        <taxon>Oomycota</taxon>
        <taxon>Peronosporomycetes</taxon>
        <taxon>Peronosporales</taxon>
        <taxon>Peronosporaceae</taxon>
        <taxon>Phytophthora</taxon>
    </lineage>
</organism>
<dbReference type="AlphaFoldDB" id="A0A8T1UEE7"/>
<evidence type="ECO:0000313" key="1">
    <source>
        <dbReference type="EMBL" id="KAG6958618.1"/>
    </source>
</evidence>
<reference evidence="1" key="1">
    <citation type="submission" date="2021-01" db="EMBL/GenBank/DDBJ databases">
        <title>Phytophthora aleatoria, a newly-described species from Pinus radiata is distinct from Phytophthora cactorum isolates based on comparative genomics.</title>
        <authorList>
            <person name="Mcdougal R."/>
            <person name="Panda P."/>
            <person name="Williams N."/>
            <person name="Studholme D.J."/>
        </authorList>
    </citation>
    <scope>NUCLEOTIDE SEQUENCE</scope>
    <source>
        <strain evidence="1">NZFS 3830</strain>
    </source>
</reference>
<proteinExistence type="predicted"/>
<accession>A0A8T1UEE7</accession>
<name>A0A8T1UEE7_9STRA</name>
<dbReference type="EMBL" id="JAENGZ010000478">
    <property type="protein sequence ID" value="KAG6958618.1"/>
    <property type="molecule type" value="Genomic_DNA"/>
</dbReference>
<evidence type="ECO:0000313" key="2">
    <source>
        <dbReference type="Proteomes" id="UP000688947"/>
    </source>
</evidence>
<protein>
    <submittedName>
        <fullName evidence="1">Uncharacterized protein</fullName>
    </submittedName>
</protein>
<gene>
    <name evidence="1" type="ORF">JG687_00009285</name>
</gene>
<dbReference type="VEuPathDB" id="FungiDB:PC110_g18550"/>
<comment type="caution">
    <text evidence="1">The sequence shown here is derived from an EMBL/GenBank/DDBJ whole genome shotgun (WGS) entry which is preliminary data.</text>
</comment>